<dbReference type="Proteomes" id="UP000325763">
    <property type="component" value="Chromosome"/>
</dbReference>
<proteinExistence type="predicted"/>
<dbReference type="EMBL" id="CP023747">
    <property type="protein sequence ID" value="QEV40521.1"/>
    <property type="molecule type" value="Genomic_DNA"/>
</dbReference>
<name>A0A5P2W6P6_9ACTN</name>
<dbReference type="OrthoDB" id="4331735at2"/>
<dbReference type="KEGG" id="snq:CP978_20005"/>
<gene>
    <name evidence="1" type="ORF">CP978_20005</name>
</gene>
<protein>
    <submittedName>
        <fullName evidence="1">Uncharacterized protein</fullName>
    </submittedName>
</protein>
<reference evidence="1 2" key="1">
    <citation type="submission" date="2017-09" db="EMBL/GenBank/DDBJ databases">
        <title>Streptomyces genome completion.</title>
        <authorList>
            <person name="Lee N."/>
            <person name="Cho B.-K."/>
        </authorList>
    </citation>
    <scope>NUCLEOTIDE SEQUENCE [LARGE SCALE GENOMIC DNA]</scope>
    <source>
        <strain evidence="1 2">ATCC 14899</strain>
    </source>
</reference>
<organism evidence="1 2">
    <name type="scientific">Streptomyces nodosus</name>
    <dbReference type="NCBI Taxonomy" id="40318"/>
    <lineage>
        <taxon>Bacteria</taxon>
        <taxon>Bacillati</taxon>
        <taxon>Actinomycetota</taxon>
        <taxon>Actinomycetes</taxon>
        <taxon>Kitasatosporales</taxon>
        <taxon>Streptomycetaceae</taxon>
        <taxon>Streptomyces</taxon>
    </lineage>
</organism>
<dbReference type="AlphaFoldDB" id="A0A5P2W6P6"/>
<accession>A0A5P2W6P6</accession>
<evidence type="ECO:0000313" key="2">
    <source>
        <dbReference type="Proteomes" id="UP000325763"/>
    </source>
</evidence>
<sequence length="122" mass="13115">MRLNQFPADQGAQPDLASSPAEMRAAARAIDQHILGDTRKAGALPDKDTEAVVKEFGAKDGHGWLTSRAVQRAHNAWGEQVKAHTDRLSSDRDSLKGANQVLHGTDTVIGAKTGQVSVFHSY</sequence>
<dbReference type="RefSeq" id="WP_052454197.1">
    <property type="nucleotide sequence ID" value="NZ_CP009313.1"/>
</dbReference>
<evidence type="ECO:0000313" key="1">
    <source>
        <dbReference type="EMBL" id="QEV40521.1"/>
    </source>
</evidence>